<protein>
    <recommendedName>
        <fullName evidence="4">HTH tetR-type domain-containing protein</fullName>
    </recommendedName>
</protein>
<feature type="region of interest" description="Disordered" evidence="3">
    <location>
        <begin position="1"/>
        <end position="35"/>
    </location>
</feature>
<dbReference type="InterPro" id="IPR009057">
    <property type="entry name" value="Homeodomain-like_sf"/>
</dbReference>
<sequence>MDSHPDAQRDTGSRLTPSPGPRTDHRSGTEGSEPDARTRILNAAEELFAHAGYDATATAGIAKAAGVPKGLVFHYFPRKIDLLATLIGERTGIEELREDHADTQPGDPVRMLSRLALRVPLHASPAMRTILFREAGTHRPARERLRHLNAELNRRARFALELALPGSRGDHARLEAAAATFTAVLLYQESLCQLTGQHIDAELVANLIAKALT</sequence>
<reference evidence="6" key="1">
    <citation type="journal article" date="2019" name="Int. J. Syst. Evol. Microbiol.">
        <title>The Global Catalogue of Microorganisms (GCM) 10K type strain sequencing project: providing services to taxonomists for standard genome sequencing and annotation.</title>
        <authorList>
            <consortium name="The Broad Institute Genomics Platform"/>
            <consortium name="The Broad Institute Genome Sequencing Center for Infectious Disease"/>
            <person name="Wu L."/>
            <person name="Ma J."/>
        </authorList>
    </citation>
    <scope>NUCLEOTIDE SEQUENCE [LARGE SCALE GENOMIC DNA]</scope>
    <source>
        <strain evidence="6">JCM 16904</strain>
    </source>
</reference>
<evidence type="ECO:0000256" key="1">
    <source>
        <dbReference type="ARBA" id="ARBA00023125"/>
    </source>
</evidence>
<dbReference type="PANTHER" id="PTHR30055:SF226">
    <property type="entry name" value="HTH-TYPE TRANSCRIPTIONAL REGULATOR PKSA"/>
    <property type="match status" value="1"/>
</dbReference>
<evidence type="ECO:0000256" key="3">
    <source>
        <dbReference type="SAM" id="MobiDB-lite"/>
    </source>
</evidence>
<dbReference type="PROSITE" id="PS50977">
    <property type="entry name" value="HTH_TETR_2"/>
    <property type="match status" value="1"/>
</dbReference>
<keyword evidence="1 2" id="KW-0238">DNA-binding</keyword>
<keyword evidence="6" id="KW-1185">Reference proteome</keyword>
<feature type="compositionally biased region" description="Basic and acidic residues" evidence="3">
    <location>
        <begin position="22"/>
        <end position="35"/>
    </location>
</feature>
<dbReference type="InterPro" id="IPR050109">
    <property type="entry name" value="HTH-type_TetR-like_transc_reg"/>
</dbReference>
<feature type="compositionally biased region" description="Basic and acidic residues" evidence="3">
    <location>
        <begin position="1"/>
        <end position="12"/>
    </location>
</feature>
<dbReference type="Proteomes" id="UP001500902">
    <property type="component" value="Unassembled WGS sequence"/>
</dbReference>
<dbReference type="PRINTS" id="PR00455">
    <property type="entry name" value="HTHTETR"/>
</dbReference>
<feature type="domain" description="HTH tetR-type" evidence="4">
    <location>
        <begin position="34"/>
        <end position="94"/>
    </location>
</feature>
<proteinExistence type="predicted"/>
<name>A0ABP7C6Y8_9ACTN</name>
<evidence type="ECO:0000256" key="2">
    <source>
        <dbReference type="PROSITE-ProRule" id="PRU00335"/>
    </source>
</evidence>
<dbReference type="Pfam" id="PF00440">
    <property type="entry name" value="TetR_N"/>
    <property type="match status" value="1"/>
</dbReference>
<evidence type="ECO:0000259" key="4">
    <source>
        <dbReference type="PROSITE" id="PS50977"/>
    </source>
</evidence>
<gene>
    <name evidence="5" type="ORF">GCM10022224_052960</name>
</gene>
<evidence type="ECO:0000313" key="6">
    <source>
        <dbReference type="Proteomes" id="UP001500902"/>
    </source>
</evidence>
<dbReference type="InterPro" id="IPR001647">
    <property type="entry name" value="HTH_TetR"/>
</dbReference>
<dbReference type="SUPFAM" id="SSF46689">
    <property type="entry name" value="Homeodomain-like"/>
    <property type="match status" value="1"/>
</dbReference>
<accession>A0ABP7C6Y8</accession>
<evidence type="ECO:0000313" key="5">
    <source>
        <dbReference type="EMBL" id="GAA3682041.1"/>
    </source>
</evidence>
<comment type="caution">
    <text evidence="5">The sequence shown here is derived from an EMBL/GenBank/DDBJ whole genome shotgun (WGS) entry which is preliminary data.</text>
</comment>
<feature type="DNA-binding region" description="H-T-H motif" evidence="2">
    <location>
        <begin position="57"/>
        <end position="76"/>
    </location>
</feature>
<dbReference type="RefSeq" id="WP_344883556.1">
    <property type="nucleotide sequence ID" value="NZ_BAAAZP010000098.1"/>
</dbReference>
<organism evidence="5 6">
    <name type="scientific">Nonomuraea antimicrobica</name>
    <dbReference type="NCBI Taxonomy" id="561173"/>
    <lineage>
        <taxon>Bacteria</taxon>
        <taxon>Bacillati</taxon>
        <taxon>Actinomycetota</taxon>
        <taxon>Actinomycetes</taxon>
        <taxon>Streptosporangiales</taxon>
        <taxon>Streptosporangiaceae</taxon>
        <taxon>Nonomuraea</taxon>
    </lineage>
</organism>
<dbReference type="PANTHER" id="PTHR30055">
    <property type="entry name" value="HTH-TYPE TRANSCRIPTIONAL REGULATOR RUTR"/>
    <property type="match status" value="1"/>
</dbReference>
<dbReference type="Gene3D" id="1.10.357.10">
    <property type="entry name" value="Tetracycline Repressor, domain 2"/>
    <property type="match status" value="1"/>
</dbReference>
<dbReference type="EMBL" id="BAAAZP010000098">
    <property type="protein sequence ID" value="GAA3682041.1"/>
    <property type="molecule type" value="Genomic_DNA"/>
</dbReference>